<name>A0A835LVH5_9MAGN</name>
<organism evidence="2 3">
    <name type="scientific">Coptis chinensis</name>
    <dbReference type="NCBI Taxonomy" id="261450"/>
    <lineage>
        <taxon>Eukaryota</taxon>
        <taxon>Viridiplantae</taxon>
        <taxon>Streptophyta</taxon>
        <taxon>Embryophyta</taxon>
        <taxon>Tracheophyta</taxon>
        <taxon>Spermatophyta</taxon>
        <taxon>Magnoliopsida</taxon>
        <taxon>Ranunculales</taxon>
        <taxon>Ranunculaceae</taxon>
        <taxon>Coptidoideae</taxon>
        <taxon>Coptis</taxon>
    </lineage>
</organism>
<keyword evidence="3" id="KW-1185">Reference proteome</keyword>
<evidence type="ECO:0000313" key="2">
    <source>
        <dbReference type="EMBL" id="KAF9604794.1"/>
    </source>
</evidence>
<protein>
    <submittedName>
        <fullName evidence="2">Uncharacterized protein</fullName>
    </submittedName>
</protein>
<evidence type="ECO:0000256" key="1">
    <source>
        <dbReference type="SAM" id="SignalP"/>
    </source>
</evidence>
<dbReference type="Proteomes" id="UP000631114">
    <property type="component" value="Unassembled WGS sequence"/>
</dbReference>
<proteinExistence type="predicted"/>
<feature type="signal peptide" evidence="1">
    <location>
        <begin position="1"/>
        <end position="17"/>
    </location>
</feature>
<comment type="caution">
    <text evidence="2">The sequence shown here is derived from an EMBL/GenBank/DDBJ whole genome shotgun (WGS) entry which is preliminary data.</text>
</comment>
<feature type="chain" id="PRO_5032690755" evidence="1">
    <location>
        <begin position="18"/>
        <end position="112"/>
    </location>
</feature>
<reference evidence="2 3" key="1">
    <citation type="submission" date="2020-10" db="EMBL/GenBank/DDBJ databases">
        <title>The Coptis chinensis genome and diversification of protoberbering-type alkaloids.</title>
        <authorList>
            <person name="Wang B."/>
            <person name="Shu S."/>
            <person name="Song C."/>
            <person name="Liu Y."/>
        </authorList>
    </citation>
    <scope>NUCLEOTIDE SEQUENCE [LARGE SCALE GENOMIC DNA]</scope>
    <source>
        <strain evidence="2">HL-2020</strain>
        <tissue evidence="2">Leaf</tissue>
    </source>
</reference>
<gene>
    <name evidence="2" type="ORF">IFM89_010335</name>
</gene>
<keyword evidence="1" id="KW-0732">Signal</keyword>
<dbReference type="EMBL" id="JADFTS010000005">
    <property type="protein sequence ID" value="KAF9604794.1"/>
    <property type="molecule type" value="Genomic_DNA"/>
</dbReference>
<sequence>MHAAKNKIILMGPFVWCALEMYTAKSAMVLNTNMSSFLERIRGKIHPDLWAETKRFQQARWNFNNKVYCLSWGGGYYAQFLEWVDKGTKCPYCEGLGYNICDVCEGKTLIRA</sequence>
<evidence type="ECO:0000313" key="3">
    <source>
        <dbReference type="Proteomes" id="UP000631114"/>
    </source>
</evidence>
<accession>A0A835LVH5</accession>
<dbReference type="AlphaFoldDB" id="A0A835LVH5"/>